<keyword evidence="3" id="KW-1185">Reference proteome</keyword>
<keyword evidence="1" id="KW-1133">Transmembrane helix</keyword>
<evidence type="ECO:0000313" key="2">
    <source>
        <dbReference type="EMBL" id="MFD0687433.1"/>
    </source>
</evidence>
<keyword evidence="1" id="KW-0812">Transmembrane</keyword>
<dbReference type="Pfam" id="PF12730">
    <property type="entry name" value="ABC2_membrane_4"/>
    <property type="match status" value="1"/>
</dbReference>
<dbReference type="Proteomes" id="UP001597063">
    <property type="component" value="Unassembled WGS sequence"/>
</dbReference>
<feature type="transmembrane region" description="Helical" evidence="1">
    <location>
        <begin position="62"/>
        <end position="81"/>
    </location>
</feature>
<protein>
    <submittedName>
        <fullName evidence="2">ABC transporter permease subunit</fullName>
    </submittedName>
</protein>
<feature type="transmembrane region" description="Helical" evidence="1">
    <location>
        <begin position="179"/>
        <end position="198"/>
    </location>
</feature>
<feature type="transmembrane region" description="Helical" evidence="1">
    <location>
        <begin position="148"/>
        <end position="172"/>
    </location>
</feature>
<feature type="transmembrane region" description="Helical" evidence="1">
    <location>
        <begin position="102"/>
        <end position="128"/>
    </location>
</feature>
<dbReference type="EMBL" id="JBHTGP010000012">
    <property type="protein sequence ID" value="MFD0687433.1"/>
    <property type="molecule type" value="Genomic_DNA"/>
</dbReference>
<evidence type="ECO:0000256" key="1">
    <source>
        <dbReference type="SAM" id="Phobius"/>
    </source>
</evidence>
<dbReference type="PROSITE" id="PS51257">
    <property type="entry name" value="PROKAR_LIPOPROTEIN"/>
    <property type="match status" value="1"/>
</dbReference>
<organism evidence="2 3">
    <name type="scientific">Actinomadura fibrosa</name>
    <dbReference type="NCBI Taxonomy" id="111802"/>
    <lineage>
        <taxon>Bacteria</taxon>
        <taxon>Bacillati</taxon>
        <taxon>Actinomycetota</taxon>
        <taxon>Actinomycetes</taxon>
        <taxon>Streptosporangiales</taxon>
        <taxon>Thermomonosporaceae</taxon>
        <taxon>Actinomadura</taxon>
    </lineage>
</organism>
<keyword evidence="1" id="KW-0472">Membrane</keyword>
<accession>A0ABW2XPR0</accession>
<reference evidence="3" key="1">
    <citation type="journal article" date="2019" name="Int. J. Syst. Evol. Microbiol.">
        <title>The Global Catalogue of Microorganisms (GCM) 10K type strain sequencing project: providing services to taxonomists for standard genome sequencing and annotation.</title>
        <authorList>
            <consortium name="The Broad Institute Genomics Platform"/>
            <consortium name="The Broad Institute Genome Sequencing Center for Infectious Disease"/>
            <person name="Wu L."/>
            <person name="Ma J."/>
        </authorList>
    </citation>
    <scope>NUCLEOTIDE SEQUENCE [LARGE SCALE GENOMIC DNA]</scope>
    <source>
        <strain evidence="3">JCM 9371</strain>
    </source>
</reference>
<dbReference type="RefSeq" id="WP_131758406.1">
    <property type="nucleotide sequence ID" value="NZ_CAACUY010000050.1"/>
</dbReference>
<evidence type="ECO:0000313" key="3">
    <source>
        <dbReference type="Proteomes" id="UP001597063"/>
    </source>
</evidence>
<feature type="transmembrane region" description="Helical" evidence="1">
    <location>
        <begin position="234"/>
        <end position="255"/>
    </location>
</feature>
<name>A0ABW2XPR0_9ACTN</name>
<proteinExistence type="predicted"/>
<comment type="caution">
    <text evidence="2">The sequence shown here is derived from an EMBL/GenBank/DDBJ whole genome shotgun (WGS) entry which is preliminary data.</text>
</comment>
<gene>
    <name evidence="2" type="ORF">ACFQZM_23255</name>
</gene>
<sequence length="259" mass="26584">MRDVVAAEWCKLRSIRSTFAVLSVAAGCAVLTWLIAFQAARAFDGLSPARRADLPLRPIQELGPWIAGLCLGILGVLAATSEYRSGTIRASLVAVPRRGRLVAAKAVVVAAVALAAGEAVTLAAVIGTRLAIGGQPFTDQTGSLCQDLPAFAVEGTSVAVFALLGLALGLLLRSAAGAITIMVFLWHIVPLLAFHLPAPWDARTGSVLPGALATQAAGLDADDSIYGDLLAPPVAAAAMAAYALLPLCLAALLFARRDA</sequence>
<feature type="transmembrane region" description="Helical" evidence="1">
    <location>
        <begin position="20"/>
        <end position="42"/>
    </location>
</feature>